<evidence type="ECO:0000259" key="5">
    <source>
        <dbReference type="PROSITE" id="PS51228"/>
    </source>
</evidence>
<feature type="compositionally biased region" description="Basic and acidic residues" evidence="2">
    <location>
        <begin position="432"/>
        <end position="446"/>
    </location>
</feature>
<name>A0AAQ4EV19_AMBAM</name>
<feature type="compositionally biased region" description="Basic and acidic residues" evidence="2">
    <location>
        <begin position="312"/>
        <end position="321"/>
    </location>
</feature>
<protein>
    <recommendedName>
        <fullName evidence="8">Protein involved in maintenance of golgi structure and er-golgi transport</fullName>
    </recommendedName>
</protein>
<organism evidence="6 7">
    <name type="scientific">Amblyomma americanum</name>
    <name type="common">Lone star tick</name>
    <dbReference type="NCBI Taxonomy" id="6943"/>
    <lineage>
        <taxon>Eukaryota</taxon>
        <taxon>Metazoa</taxon>
        <taxon>Ecdysozoa</taxon>
        <taxon>Arthropoda</taxon>
        <taxon>Chelicerata</taxon>
        <taxon>Arachnida</taxon>
        <taxon>Acari</taxon>
        <taxon>Parasitiformes</taxon>
        <taxon>Ixodida</taxon>
        <taxon>Ixodoidea</taxon>
        <taxon>Ixodidae</taxon>
        <taxon>Amblyomminae</taxon>
        <taxon>Amblyomma</taxon>
    </lineage>
</organism>
<sequence length="507" mass="57702">MITAHANASFFFSVCRLLSVSAYGAAVPAASVAAMASTANGPVQGPGSEDTETKISRLPQSEVTTEQDSCAVTWGFTLDQLYKMATAFFKEHEGKAFHISYEDKVNLVAYTMQVTHGKYNAEKSRPVGYLDVVGRDRRQAWISLGDTDREAAMKKFIELLNLKCPLFRPFVEAHKADMEEKERKRRLEEEERRREEEEERERQRLQEEVCRQEQERLKQLEQKRLIQEALNRQTYHQFKAYAEQQFPGNTEQQGVLIRQLQEQHYHQYMQQVLSQQQQQQQQKAQGMADGGDAAEGTLPEPEQPTANGDGDMADKGSKEESSGDDESTEECGQALPAMATASMWTRKDIKEFKEGIRKEGSNGILKVGHGEVVTVRVPTHPNGNCLFWEFATDNYDLGFGMYFEWTTEPGNQMSVHVSESEEDDDDEEEDRSAESGDVEKGSHGEPRGSGNQSSMSMVIPVFRRDCHEEVYAGSHLYPGQGVYLLKFDNSYSLWRSKTLYYRVYYTR</sequence>
<dbReference type="InterPro" id="IPR014352">
    <property type="entry name" value="FERM/acyl-CoA-bd_prot_sf"/>
</dbReference>
<dbReference type="PANTHER" id="PTHR22973">
    <property type="entry name" value="LD35087P"/>
    <property type="match status" value="1"/>
</dbReference>
<feature type="region of interest" description="Disordered" evidence="2">
    <location>
        <begin position="178"/>
        <end position="207"/>
    </location>
</feature>
<evidence type="ECO:0000313" key="7">
    <source>
        <dbReference type="Proteomes" id="UP001321473"/>
    </source>
</evidence>
<keyword evidence="1" id="KW-0007">Acetylation</keyword>
<dbReference type="GO" id="GO:0000062">
    <property type="term" value="F:fatty-acyl-CoA binding"/>
    <property type="evidence" value="ECO:0007669"/>
    <property type="project" value="InterPro"/>
</dbReference>
<dbReference type="Pfam" id="PF13897">
    <property type="entry name" value="GOLD_2"/>
    <property type="match status" value="1"/>
</dbReference>
<feature type="domain" description="ACB" evidence="5">
    <location>
        <begin position="78"/>
        <end position="169"/>
    </location>
</feature>
<evidence type="ECO:0000313" key="6">
    <source>
        <dbReference type="EMBL" id="KAK8778694.1"/>
    </source>
</evidence>
<dbReference type="InterPro" id="IPR052269">
    <property type="entry name" value="Golgi-PI4KB_interaction"/>
</dbReference>
<feature type="signal peptide" evidence="3">
    <location>
        <begin position="1"/>
        <end position="26"/>
    </location>
</feature>
<dbReference type="Gene3D" id="1.20.80.10">
    <property type="match status" value="1"/>
</dbReference>
<dbReference type="InterPro" id="IPR009038">
    <property type="entry name" value="GOLD_dom"/>
</dbReference>
<evidence type="ECO:0000256" key="2">
    <source>
        <dbReference type="SAM" id="MobiDB-lite"/>
    </source>
</evidence>
<keyword evidence="3" id="KW-0732">Signal</keyword>
<feature type="compositionally biased region" description="Low complexity" evidence="2">
    <location>
        <begin position="271"/>
        <end position="285"/>
    </location>
</feature>
<dbReference type="InterPro" id="IPR035984">
    <property type="entry name" value="Acyl-CoA-binding_sf"/>
</dbReference>
<feature type="compositionally biased region" description="Acidic residues" evidence="2">
    <location>
        <begin position="420"/>
        <end position="431"/>
    </location>
</feature>
<dbReference type="PROSITE" id="PS50866">
    <property type="entry name" value="GOLD"/>
    <property type="match status" value="1"/>
</dbReference>
<dbReference type="PANTHER" id="PTHR22973:SF12">
    <property type="entry name" value="LD35087P"/>
    <property type="match status" value="1"/>
</dbReference>
<dbReference type="FunFam" id="1.20.80.10:FF:000017">
    <property type="entry name" value="Golgi resident protein GCP60"/>
    <property type="match status" value="1"/>
</dbReference>
<feature type="chain" id="PRO_5042858748" description="Protein involved in maintenance of golgi structure and er-golgi transport" evidence="3">
    <location>
        <begin position="27"/>
        <end position="507"/>
    </location>
</feature>
<dbReference type="EMBL" id="JARKHS020010470">
    <property type="protein sequence ID" value="KAK8778694.1"/>
    <property type="molecule type" value="Genomic_DNA"/>
</dbReference>
<evidence type="ECO:0008006" key="8">
    <source>
        <dbReference type="Google" id="ProtNLM"/>
    </source>
</evidence>
<dbReference type="GO" id="GO:0000139">
    <property type="term" value="C:Golgi membrane"/>
    <property type="evidence" value="ECO:0007669"/>
    <property type="project" value="TreeGrafter"/>
</dbReference>
<comment type="caution">
    <text evidence="6">The sequence shown here is derived from an EMBL/GenBank/DDBJ whole genome shotgun (WGS) entry which is preliminary data.</text>
</comment>
<dbReference type="AlphaFoldDB" id="A0AAQ4EV19"/>
<feature type="region of interest" description="Disordered" evidence="2">
    <location>
        <begin position="414"/>
        <end position="454"/>
    </location>
</feature>
<dbReference type="InterPro" id="IPR036598">
    <property type="entry name" value="GOLD_dom_sf"/>
</dbReference>
<dbReference type="Pfam" id="PF00887">
    <property type="entry name" value="ACBP"/>
    <property type="match status" value="1"/>
</dbReference>
<dbReference type="SUPFAM" id="SSF47027">
    <property type="entry name" value="Acyl-CoA binding protein"/>
    <property type="match status" value="1"/>
</dbReference>
<evidence type="ECO:0000259" key="4">
    <source>
        <dbReference type="PROSITE" id="PS50866"/>
    </source>
</evidence>
<evidence type="ECO:0000256" key="1">
    <source>
        <dbReference type="ARBA" id="ARBA00022990"/>
    </source>
</evidence>
<accession>A0AAQ4EV19</accession>
<dbReference type="InterPro" id="IPR000582">
    <property type="entry name" value="Acyl-CoA-binding_protein"/>
</dbReference>
<reference evidence="6 7" key="1">
    <citation type="journal article" date="2023" name="Arcadia Sci">
        <title>De novo assembly of a long-read Amblyomma americanum tick genome.</title>
        <authorList>
            <person name="Chou S."/>
            <person name="Poskanzer K.E."/>
            <person name="Rollins M."/>
            <person name="Thuy-Boun P.S."/>
        </authorList>
    </citation>
    <scope>NUCLEOTIDE SEQUENCE [LARGE SCALE GENOMIC DNA]</scope>
    <source>
        <strain evidence="6">F_SG_1</strain>
        <tissue evidence="6">Salivary glands</tissue>
    </source>
</reference>
<dbReference type="Gene3D" id="2.60.120.680">
    <property type="entry name" value="GOLD domain"/>
    <property type="match status" value="1"/>
</dbReference>
<dbReference type="SUPFAM" id="SSF101576">
    <property type="entry name" value="Supernatant protein factor (SPF), C-terminal domain"/>
    <property type="match status" value="1"/>
</dbReference>
<keyword evidence="7" id="KW-1185">Reference proteome</keyword>
<feature type="region of interest" description="Disordered" evidence="2">
    <location>
        <begin position="271"/>
        <end position="331"/>
    </location>
</feature>
<evidence type="ECO:0000256" key="3">
    <source>
        <dbReference type="SAM" id="SignalP"/>
    </source>
</evidence>
<feature type="domain" description="GOLD" evidence="4">
    <location>
        <begin position="353"/>
        <end position="505"/>
    </location>
</feature>
<dbReference type="PROSITE" id="PS51228">
    <property type="entry name" value="ACB_2"/>
    <property type="match status" value="1"/>
</dbReference>
<gene>
    <name evidence="6" type="ORF">V5799_019958</name>
</gene>
<proteinExistence type="predicted"/>
<dbReference type="Proteomes" id="UP001321473">
    <property type="component" value="Unassembled WGS sequence"/>
</dbReference>